<dbReference type="GeneID" id="81365757"/>
<reference evidence="12" key="2">
    <citation type="journal article" date="2023" name="IMA Fungus">
        <title>Comparative genomic study of the Penicillium genus elucidates a diverse pangenome and 15 lateral gene transfer events.</title>
        <authorList>
            <person name="Petersen C."/>
            <person name="Sorensen T."/>
            <person name="Nielsen M.R."/>
            <person name="Sondergaard T.E."/>
            <person name="Sorensen J.L."/>
            <person name="Fitzpatrick D.A."/>
            <person name="Frisvad J.C."/>
            <person name="Nielsen K.L."/>
        </authorList>
    </citation>
    <scope>NUCLEOTIDE SEQUENCE</scope>
    <source>
        <strain evidence="12">IBT 29677</strain>
    </source>
</reference>
<dbReference type="Gene3D" id="2.60.40.10">
    <property type="entry name" value="Immunoglobulins"/>
    <property type="match status" value="1"/>
</dbReference>
<dbReference type="Proteomes" id="UP001147747">
    <property type="component" value="Unassembled WGS sequence"/>
</dbReference>
<comment type="pathway">
    <text evidence="2">Glycan metabolism; cellulose degradation.</text>
</comment>
<dbReference type="PROSITE" id="PS51820">
    <property type="entry name" value="PA14"/>
    <property type="match status" value="1"/>
</dbReference>
<keyword evidence="7" id="KW-0325">Glycoprotein</keyword>
<keyword evidence="13" id="KW-1185">Reference proteome</keyword>
<dbReference type="Pfam" id="PF00933">
    <property type="entry name" value="Glyco_hydro_3"/>
    <property type="match status" value="1"/>
</dbReference>
<evidence type="ECO:0000256" key="6">
    <source>
        <dbReference type="ARBA" id="ARBA00023001"/>
    </source>
</evidence>
<dbReference type="InterPro" id="IPR026891">
    <property type="entry name" value="Fn3-like"/>
</dbReference>
<organism evidence="12 13">
    <name type="scientific">Penicillium cosmopolitanum</name>
    <dbReference type="NCBI Taxonomy" id="1131564"/>
    <lineage>
        <taxon>Eukaryota</taxon>
        <taxon>Fungi</taxon>
        <taxon>Dikarya</taxon>
        <taxon>Ascomycota</taxon>
        <taxon>Pezizomycotina</taxon>
        <taxon>Eurotiomycetes</taxon>
        <taxon>Eurotiomycetidae</taxon>
        <taxon>Eurotiales</taxon>
        <taxon>Aspergillaceae</taxon>
        <taxon>Penicillium</taxon>
    </lineage>
</organism>
<comment type="catalytic activity">
    <reaction evidence="1">
        <text>Hydrolysis of terminal, non-reducing beta-D-glucosyl residues with release of beta-D-glucose.</text>
        <dbReference type="EC" id="3.2.1.21"/>
    </reaction>
</comment>
<evidence type="ECO:0000313" key="13">
    <source>
        <dbReference type="Proteomes" id="UP001147747"/>
    </source>
</evidence>
<dbReference type="SUPFAM" id="SSF52279">
    <property type="entry name" value="Beta-D-glucan exohydrolase, C-terminal domain"/>
    <property type="match status" value="1"/>
</dbReference>
<dbReference type="OrthoDB" id="47059at2759"/>
<dbReference type="InterPro" id="IPR036962">
    <property type="entry name" value="Glyco_hydro_3_N_sf"/>
</dbReference>
<dbReference type="InterPro" id="IPR036881">
    <property type="entry name" value="Glyco_hydro_3_C_sf"/>
</dbReference>
<dbReference type="InterPro" id="IPR002772">
    <property type="entry name" value="Glyco_hydro_3_C"/>
</dbReference>
<dbReference type="SMART" id="SM01217">
    <property type="entry name" value="Fn3_like"/>
    <property type="match status" value="1"/>
</dbReference>
<dbReference type="GO" id="GO:0008422">
    <property type="term" value="F:beta-glucosidase activity"/>
    <property type="evidence" value="ECO:0007669"/>
    <property type="project" value="UniProtKB-EC"/>
</dbReference>
<dbReference type="InterPro" id="IPR017853">
    <property type="entry name" value="GH"/>
</dbReference>
<name>A0A9W9W899_9EURO</name>
<dbReference type="RefSeq" id="XP_056492572.1">
    <property type="nucleotide sequence ID" value="XM_056626777.1"/>
</dbReference>
<dbReference type="InterPro" id="IPR037524">
    <property type="entry name" value="PA14/GLEYA"/>
</dbReference>
<evidence type="ECO:0000256" key="4">
    <source>
        <dbReference type="ARBA" id="ARBA00012744"/>
    </source>
</evidence>
<evidence type="ECO:0000313" key="12">
    <source>
        <dbReference type="EMBL" id="KAJ5408257.1"/>
    </source>
</evidence>
<dbReference type="GO" id="GO:0030245">
    <property type="term" value="P:cellulose catabolic process"/>
    <property type="evidence" value="ECO:0007669"/>
    <property type="project" value="UniProtKB-KW"/>
</dbReference>
<evidence type="ECO:0000256" key="8">
    <source>
        <dbReference type="ARBA" id="ARBA00023277"/>
    </source>
</evidence>
<keyword evidence="6" id="KW-0136">Cellulose degradation</keyword>
<keyword evidence="8" id="KW-0119">Carbohydrate metabolism</keyword>
<dbReference type="SUPFAM" id="SSF51445">
    <property type="entry name" value="(Trans)glycosidases"/>
    <property type="match status" value="1"/>
</dbReference>
<dbReference type="InterPro" id="IPR001764">
    <property type="entry name" value="Glyco_hydro_3_N"/>
</dbReference>
<evidence type="ECO:0000256" key="7">
    <source>
        <dbReference type="ARBA" id="ARBA00023180"/>
    </source>
</evidence>
<comment type="similarity">
    <text evidence="3">Belongs to the glycosyl hydrolase 3 family.</text>
</comment>
<keyword evidence="9" id="KW-0326">Glycosidase</keyword>
<feature type="domain" description="PA14" evidence="11">
    <location>
        <begin position="403"/>
        <end position="553"/>
    </location>
</feature>
<dbReference type="PRINTS" id="PR00133">
    <property type="entry name" value="GLHYDRLASE3"/>
</dbReference>
<comment type="caution">
    <text evidence="12">The sequence shown here is derived from an EMBL/GenBank/DDBJ whole genome shotgun (WGS) entry which is preliminary data.</text>
</comment>
<dbReference type="Gene3D" id="2.60.120.260">
    <property type="entry name" value="Galactose-binding domain-like"/>
    <property type="match status" value="1"/>
</dbReference>
<dbReference type="EC" id="3.2.1.21" evidence="4"/>
<keyword evidence="10" id="KW-0624">Polysaccharide degradation</keyword>
<dbReference type="Pfam" id="PF07691">
    <property type="entry name" value="PA14"/>
    <property type="match status" value="1"/>
</dbReference>
<evidence type="ECO:0000259" key="11">
    <source>
        <dbReference type="PROSITE" id="PS51820"/>
    </source>
</evidence>
<dbReference type="Pfam" id="PF01915">
    <property type="entry name" value="Glyco_hydro_3_C"/>
    <property type="match status" value="2"/>
</dbReference>
<gene>
    <name evidence="12" type="ORF">N7509_002140</name>
</gene>
<evidence type="ECO:0000256" key="1">
    <source>
        <dbReference type="ARBA" id="ARBA00000448"/>
    </source>
</evidence>
<evidence type="ECO:0000256" key="9">
    <source>
        <dbReference type="ARBA" id="ARBA00023295"/>
    </source>
</evidence>
<keyword evidence="5" id="KW-0378">Hydrolase</keyword>
<dbReference type="InterPro" id="IPR011658">
    <property type="entry name" value="PA14_dom"/>
</dbReference>
<dbReference type="Gene3D" id="3.20.20.300">
    <property type="entry name" value="Glycoside hydrolase, family 3, N-terminal domain"/>
    <property type="match status" value="2"/>
</dbReference>
<evidence type="ECO:0000256" key="2">
    <source>
        <dbReference type="ARBA" id="ARBA00004987"/>
    </source>
</evidence>
<dbReference type="InterPro" id="IPR013783">
    <property type="entry name" value="Ig-like_fold"/>
</dbReference>
<dbReference type="Gene3D" id="3.40.50.1700">
    <property type="entry name" value="Glycoside hydrolase family 3 C-terminal domain"/>
    <property type="match status" value="2"/>
</dbReference>
<dbReference type="PANTHER" id="PTHR42715:SF3">
    <property type="entry name" value="BETA-GLUCOSIDASE B-RELATED"/>
    <property type="match status" value="1"/>
</dbReference>
<dbReference type="PANTHER" id="PTHR42715">
    <property type="entry name" value="BETA-GLUCOSIDASE"/>
    <property type="match status" value="1"/>
</dbReference>
<dbReference type="EMBL" id="JAPZBU010000004">
    <property type="protein sequence ID" value="KAJ5408257.1"/>
    <property type="molecule type" value="Genomic_DNA"/>
</dbReference>
<evidence type="ECO:0000256" key="5">
    <source>
        <dbReference type="ARBA" id="ARBA00022801"/>
    </source>
</evidence>
<evidence type="ECO:0000256" key="3">
    <source>
        <dbReference type="ARBA" id="ARBA00005336"/>
    </source>
</evidence>
<evidence type="ECO:0000256" key="10">
    <source>
        <dbReference type="ARBA" id="ARBA00023326"/>
    </source>
</evidence>
<dbReference type="Pfam" id="PF14310">
    <property type="entry name" value="Fn3-like"/>
    <property type="match status" value="1"/>
</dbReference>
<dbReference type="InterPro" id="IPR050288">
    <property type="entry name" value="Cellulose_deg_GH3"/>
</dbReference>
<sequence>MSATIDSILSSLSLKEKISLLAGHTFSETAIIPEKGVPSIRTADGPNGIRAPATSPDVRSACFPAASSLAASFDLDLARRFGEALGEEARAKNVNCVLGPTVCIHRHPLGGRNFESFSEDPLLAGRLASQVIQGLQQKKVAATIKHFFANEQETQRTSVNETISERALREIYLRPFEIAIKEANPWAVMTAYNSVNGTHCDSHELLEKTLRGIWRWEGLVMSDWGGTNSVADALKAGLDLDMPGPPRVRELHRVIESIEKGGISKNTIDDRVREVLRLGLKLEDLWKDANPIEDKVHQSCQNLIREAGARSIVLLKNDQGILPLSVDKTKGKKIALIGYAKNALAHGGGSASVNAHYKVTPESGLKAAFGDDVEFSYAKGAHFERLLPPLSLEGTFGTVVGLDGAPGFTHQLFDAATEELVIKKDGCPLSVYSPLGSNESRDKVVEIIGDFTPLETGSHYIASSGFGPTRVFINDEKIFEQKNNTADPMGSLFNAAPEPESRYSFMAGRTYRICLRTEPPRNIGLQILEGRSGGRLGFSPESIHDADLKMEAAQVAANADFAIVFTDGLISAVADVNKNVIVVNSTGVAVAMPWLNKVKGIMQSWFLGQECGNAIADVITGAVNPEGHLPVSFPRSIEDAPAHGNFPGTHVDGQLQVNYAEGVFVGYRHYDRGSPDALNFSFGHGLSYTKFSSRDLKILEINKERLNVSVEVINLGPVPGRSLIQLYLGRKEHTNEHPIRTLAGFKQVWVELGGQETAELCINLRDISFYDEKRDGWKIDAGEYHLQLGSSSADILETTDILLLESFWKL</sequence>
<reference evidence="12" key="1">
    <citation type="submission" date="2022-12" db="EMBL/GenBank/DDBJ databases">
        <authorList>
            <person name="Petersen C."/>
        </authorList>
    </citation>
    <scope>NUCLEOTIDE SEQUENCE</scope>
    <source>
        <strain evidence="12">IBT 29677</strain>
    </source>
</reference>
<accession>A0A9W9W899</accession>
<proteinExistence type="inferred from homology"/>
<dbReference type="AlphaFoldDB" id="A0A9W9W899"/>
<protein>
    <recommendedName>
        <fullName evidence="4">beta-glucosidase</fullName>
        <ecNumber evidence="4">3.2.1.21</ecNumber>
    </recommendedName>
</protein>